<comment type="caution">
    <text evidence="1">The sequence shown here is derived from an EMBL/GenBank/DDBJ whole genome shotgun (WGS) entry which is preliminary data.</text>
</comment>
<organism evidence="1 2">
    <name type="scientific">Solanum bulbocastanum</name>
    <name type="common">Wild potato</name>
    <dbReference type="NCBI Taxonomy" id="147425"/>
    <lineage>
        <taxon>Eukaryota</taxon>
        <taxon>Viridiplantae</taxon>
        <taxon>Streptophyta</taxon>
        <taxon>Embryophyta</taxon>
        <taxon>Tracheophyta</taxon>
        <taxon>Spermatophyta</taxon>
        <taxon>Magnoliopsida</taxon>
        <taxon>eudicotyledons</taxon>
        <taxon>Gunneridae</taxon>
        <taxon>Pentapetalae</taxon>
        <taxon>asterids</taxon>
        <taxon>lamiids</taxon>
        <taxon>Solanales</taxon>
        <taxon>Solanaceae</taxon>
        <taxon>Solanoideae</taxon>
        <taxon>Solaneae</taxon>
        <taxon>Solanum</taxon>
    </lineage>
</organism>
<name>A0AAN8Y4V0_SOLBU</name>
<keyword evidence="2" id="KW-1185">Reference proteome</keyword>
<evidence type="ECO:0000313" key="2">
    <source>
        <dbReference type="Proteomes" id="UP001371456"/>
    </source>
</evidence>
<reference evidence="1 2" key="1">
    <citation type="submission" date="2024-02" db="EMBL/GenBank/DDBJ databases">
        <title>de novo genome assembly of Solanum bulbocastanum strain 11H21.</title>
        <authorList>
            <person name="Hosaka A.J."/>
        </authorList>
    </citation>
    <scope>NUCLEOTIDE SEQUENCE [LARGE SCALE GENOMIC DNA]</scope>
    <source>
        <tissue evidence="1">Young leaves</tissue>
    </source>
</reference>
<accession>A0AAN8Y4V0</accession>
<gene>
    <name evidence="1" type="ORF">RDI58_022014</name>
</gene>
<proteinExistence type="predicted"/>
<sequence>MILQDKQIY</sequence>
<dbReference type="Proteomes" id="UP001371456">
    <property type="component" value="Unassembled WGS sequence"/>
</dbReference>
<dbReference type="EMBL" id="JBANQN010000009">
    <property type="protein sequence ID" value="KAK6779830.1"/>
    <property type="molecule type" value="Genomic_DNA"/>
</dbReference>
<protein>
    <submittedName>
        <fullName evidence="1">Uncharacterized protein</fullName>
    </submittedName>
</protein>
<evidence type="ECO:0000313" key="1">
    <source>
        <dbReference type="EMBL" id="KAK6779830.1"/>
    </source>
</evidence>